<gene>
    <name evidence="1" type="ORF">JG687_00014504</name>
</gene>
<proteinExistence type="predicted"/>
<organism evidence="1 2">
    <name type="scientific">Phytophthora cactorum</name>
    <dbReference type="NCBI Taxonomy" id="29920"/>
    <lineage>
        <taxon>Eukaryota</taxon>
        <taxon>Sar</taxon>
        <taxon>Stramenopiles</taxon>
        <taxon>Oomycota</taxon>
        <taxon>Peronosporomycetes</taxon>
        <taxon>Peronosporales</taxon>
        <taxon>Peronosporaceae</taxon>
        <taxon>Phytophthora</taxon>
    </lineage>
</organism>
<sequence length="60" mass="6832">ARHVHMFAFRFEGFIVVGMSSRFGWLISFSEFRYSFTCSAAHIPGEQKTMADTGVPSLER</sequence>
<dbReference type="EMBL" id="JAENGZ010001179">
    <property type="protein sequence ID" value="KAG6950000.1"/>
    <property type="molecule type" value="Genomic_DNA"/>
</dbReference>
<dbReference type="AlphaFoldDB" id="A0A8T1TYL7"/>
<evidence type="ECO:0000313" key="1">
    <source>
        <dbReference type="EMBL" id="KAG6950000.1"/>
    </source>
</evidence>
<reference evidence="1" key="1">
    <citation type="submission" date="2021-01" db="EMBL/GenBank/DDBJ databases">
        <title>Phytophthora aleatoria, a newly-described species from Pinus radiata is distinct from Phytophthora cactorum isolates based on comparative genomics.</title>
        <authorList>
            <person name="Mcdougal R."/>
            <person name="Panda P."/>
            <person name="Williams N."/>
            <person name="Studholme D.J."/>
        </authorList>
    </citation>
    <scope>NUCLEOTIDE SEQUENCE</scope>
    <source>
        <strain evidence="1">NZFS 3830</strain>
    </source>
</reference>
<feature type="non-terminal residue" evidence="1">
    <location>
        <position position="1"/>
    </location>
</feature>
<comment type="caution">
    <text evidence="1">The sequence shown here is derived from an EMBL/GenBank/DDBJ whole genome shotgun (WGS) entry which is preliminary data.</text>
</comment>
<name>A0A8T1TYL7_9STRA</name>
<dbReference type="Proteomes" id="UP000688947">
    <property type="component" value="Unassembled WGS sequence"/>
</dbReference>
<protein>
    <submittedName>
        <fullName evidence="1">Uncharacterized protein</fullName>
    </submittedName>
</protein>
<accession>A0A8T1TYL7</accession>
<evidence type="ECO:0000313" key="2">
    <source>
        <dbReference type="Proteomes" id="UP000688947"/>
    </source>
</evidence>